<dbReference type="Proteomes" id="UP001438707">
    <property type="component" value="Unassembled WGS sequence"/>
</dbReference>
<dbReference type="PROSITE" id="PS00344">
    <property type="entry name" value="GATA_ZN_FINGER_1"/>
    <property type="match status" value="1"/>
</dbReference>
<dbReference type="PANTHER" id="PTHR46855">
    <property type="entry name" value="OSJNBB0038F03.10 PROTEIN"/>
    <property type="match status" value="1"/>
</dbReference>
<protein>
    <recommendedName>
        <fullName evidence="3">GATA-type domain-containing protein</fullName>
    </recommendedName>
</protein>
<dbReference type="GO" id="GO:0043565">
    <property type="term" value="F:sequence-specific DNA binding"/>
    <property type="evidence" value="ECO:0007669"/>
    <property type="project" value="InterPro"/>
</dbReference>
<dbReference type="Gene3D" id="3.30.50.10">
    <property type="entry name" value="Erythroid Transcription Factor GATA-1, subunit A"/>
    <property type="match status" value="1"/>
</dbReference>
<proteinExistence type="predicted"/>
<dbReference type="PROSITE" id="PS50114">
    <property type="entry name" value="GATA_ZN_FINGER_2"/>
    <property type="match status" value="1"/>
</dbReference>
<dbReference type="AlphaFoldDB" id="A0AAW1Q9R0"/>
<keyword evidence="5" id="KW-1185">Reference proteome</keyword>
<evidence type="ECO:0000313" key="4">
    <source>
        <dbReference type="EMBL" id="KAK9818889.1"/>
    </source>
</evidence>
<evidence type="ECO:0000313" key="5">
    <source>
        <dbReference type="Proteomes" id="UP001438707"/>
    </source>
</evidence>
<dbReference type="SMART" id="SM00401">
    <property type="entry name" value="ZnF_GATA"/>
    <property type="match status" value="1"/>
</dbReference>
<evidence type="ECO:0000256" key="1">
    <source>
        <dbReference type="PROSITE-ProRule" id="PRU00094"/>
    </source>
</evidence>
<dbReference type="GO" id="GO:0006355">
    <property type="term" value="P:regulation of DNA-templated transcription"/>
    <property type="evidence" value="ECO:0007669"/>
    <property type="project" value="InterPro"/>
</dbReference>
<dbReference type="EMBL" id="JALJOS010000053">
    <property type="protein sequence ID" value="KAK9818889.1"/>
    <property type="molecule type" value="Genomic_DNA"/>
</dbReference>
<name>A0AAW1Q9R0_9CHLO</name>
<dbReference type="SUPFAM" id="SSF57716">
    <property type="entry name" value="Glucocorticoid receptor-like (DNA-binding domain)"/>
    <property type="match status" value="1"/>
</dbReference>
<evidence type="ECO:0000259" key="3">
    <source>
        <dbReference type="PROSITE" id="PS50114"/>
    </source>
</evidence>
<dbReference type="Pfam" id="PF00320">
    <property type="entry name" value="GATA"/>
    <property type="match status" value="1"/>
</dbReference>
<accession>A0AAW1Q9R0</accession>
<dbReference type="GO" id="GO:0008270">
    <property type="term" value="F:zinc ion binding"/>
    <property type="evidence" value="ECO:0007669"/>
    <property type="project" value="UniProtKB-KW"/>
</dbReference>
<feature type="region of interest" description="Disordered" evidence="2">
    <location>
        <begin position="1"/>
        <end position="21"/>
    </location>
</feature>
<sequence>MKFTSGGPCDHCDRTSSPCWRKGPPEKPTLCNACGSRYLVKKSLDGYMPQAFPAGGAVQALQREAQQRQQQKALQFLDLPSNGRARQKRTQLPSSQQRAKQRKLDHGSFAEYPSGPSAVDNPGESHLNRRRMRSLLDTESPGRHSVSGCNTQYLPEQASFREAAADPSAGAAPVSATLLRYFSNGKTTVDVATQTSNSWIDDDEDDGQEVEGAPELVVTGLGVEALKSQQEATCEDQSPIPRSSSGSGERSSGQLAGAPKARRRRKPAHPVSSKLY</sequence>
<feature type="domain" description="GATA-type" evidence="3">
    <location>
        <begin position="3"/>
        <end position="35"/>
    </location>
</feature>
<organism evidence="4 5">
    <name type="scientific">Apatococcus lobatus</name>
    <dbReference type="NCBI Taxonomy" id="904363"/>
    <lineage>
        <taxon>Eukaryota</taxon>
        <taxon>Viridiplantae</taxon>
        <taxon>Chlorophyta</taxon>
        <taxon>core chlorophytes</taxon>
        <taxon>Trebouxiophyceae</taxon>
        <taxon>Chlorellales</taxon>
        <taxon>Chlorellaceae</taxon>
        <taxon>Apatococcus</taxon>
    </lineage>
</organism>
<dbReference type="PANTHER" id="PTHR46855:SF1">
    <property type="entry name" value="GATA TRANSCRIPTION FACTOR 26"/>
    <property type="match status" value="1"/>
</dbReference>
<dbReference type="InterPro" id="IPR013088">
    <property type="entry name" value="Znf_NHR/GATA"/>
</dbReference>
<dbReference type="InterPro" id="IPR044589">
    <property type="entry name" value="GATA26/27"/>
</dbReference>
<feature type="region of interest" description="Disordered" evidence="2">
    <location>
        <begin position="69"/>
        <end position="126"/>
    </location>
</feature>
<keyword evidence="1" id="KW-0479">Metal-binding</keyword>
<reference evidence="4 5" key="1">
    <citation type="journal article" date="2024" name="Nat. Commun.">
        <title>Phylogenomics reveals the evolutionary origins of lichenization in chlorophyte algae.</title>
        <authorList>
            <person name="Puginier C."/>
            <person name="Libourel C."/>
            <person name="Otte J."/>
            <person name="Skaloud P."/>
            <person name="Haon M."/>
            <person name="Grisel S."/>
            <person name="Petersen M."/>
            <person name="Berrin J.G."/>
            <person name="Delaux P.M."/>
            <person name="Dal Grande F."/>
            <person name="Keller J."/>
        </authorList>
    </citation>
    <scope>NUCLEOTIDE SEQUENCE [LARGE SCALE GENOMIC DNA]</scope>
    <source>
        <strain evidence="4 5">SAG 2145</strain>
    </source>
</reference>
<gene>
    <name evidence="4" type="ORF">WJX74_008026</name>
</gene>
<keyword evidence="1" id="KW-0863">Zinc-finger</keyword>
<dbReference type="CDD" id="cd00202">
    <property type="entry name" value="ZnF_GATA"/>
    <property type="match status" value="1"/>
</dbReference>
<feature type="region of interest" description="Disordered" evidence="2">
    <location>
        <begin position="228"/>
        <end position="276"/>
    </location>
</feature>
<evidence type="ECO:0000256" key="2">
    <source>
        <dbReference type="SAM" id="MobiDB-lite"/>
    </source>
</evidence>
<comment type="caution">
    <text evidence="4">The sequence shown here is derived from an EMBL/GenBank/DDBJ whole genome shotgun (WGS) entry which is preliminary data.</text>
</comment>
<keyword evidence="1" id="KW-0862">Zinc</keyword>
<dbReference type="InterPro" id="IPR000679">
    <property type="entry name" value="Znf_GATA"/>
</dbReference>
<feature type="compositionally biased region" description="Low complexity" evidence="2">
    <location>
        <begin position="242"/>
        <end position="259"/>
    </location>
</feature>